<evidence type="ECO:0000313" key="2">
    <source>
        <dbReference type="Proteomes" id="UP000007319"/>
    </source>
</evidence>
<dbReference type="AlphaFoldDB" id="A0A9P1JTE9"/>
<dbReference type="RefSeq" id="WP_014241531.1">
    <property type="nucleotide sequence ID" value="NC_016617.1"/>
</dbReference>
<protein>
    <submittedName>
        <fullName evidence="1">Uncharacterized protein</fullName>
    </submittedName>
</protein>
<keyword evidence="2" id="KW-1185">Reference proteome</keyword>
<gene>
    <name evidence="1" type="ORF">AZOBR_200063</name>
</gene>
<dbReference type="Proteomes" id="UP000007319">
    <property type="component" value="Chromosome"/>
</dbReference>
<organism evidence="1 2">
    <name type="scientific">Azospirillum baldaniorum</name>
    <dbReference type="NCBI Taxonomy" id="1064539"/>
    <lineage>
        <taxon>Bacteria</taxon>
        <taxon>Pseudomonadati</taxon>
        <taxon>Pseudomonadota</taxon>
        <taxon>Alphaproteobacteria</taxon>
        <taxon>Rhodospirillales</taxon>
        <taxon>Azospirillaceae</taxon>
        <taxon>Azospirillum</taxon>
    </lineage>
</organism>
<evidence type="ECO:0000313" key="1">
    <source>
        <dbReference type="EMBL" id="CCC99358.1"/>
    </source>
</evidence>
<sequence>MSTPQLLRRREGGMEVWTTRLPDGSFLIEQRQDVGAALDRNKAMANAGDGYSADRSLKRQAFIPDIVAMKWLNEDGLNVYDPDHADAVWKRLHDPDWRYLLTAPGDIIASKKRAA</sequence>
<proteinExistence type="predicted"/>
<dbReference type="EMBL" id="HE577327">
    <property type="protein sequence ID" value="CCC99358.1"/>
    <property type="molecule type" value="Genomic_DNA"/>
</dbReference>
<reference evidence="1 2" key="1">
    <citation type="journal article" date="2011" name="PLoS Genet.">
        <title>Azospirillum genomes reveal transition of bacteria from aquatic to terrestrial environments.</title>
        <authorList>
            <person name="Wisniewski-Dye F."/>
            <person name="Borziak K."/>
            <person name="Khalsa-Moyers G."/>
            <person name="Alexandre G."/>
            <person name="Sukharnikov L.O."/>
            <person name="Wuichet K."/>
            <person name="Hurst G.B."/>
            <person name="McDonald W.H."/>
            <person name="Robertson J.S."/>
            <person name="Barbe V."/>
            <person name="Calteau A."/>
            <person name="Rouy Z."/>
            <person name="Mangenot S."/>
            <person name="Prigent-Combaret C."/>
            <person name="Normand P."/>
            <person name="Boyer M."/>
            <person name="Siguier P."/>
            <person name="Dessaux Y."/>
            <person name="Elmerich C."/>
            <person name="Condemine G."/>
            <person name="Krishnen G."/>
            <person name="Kennedy I."/>
            <person name="Paterson A.H."/>
            <person name="Gonzalez V."/>
            <person name="Mavingui P."/>
            <person name="Zhulin I.B."/>
        </authorList>
    </citation>
    <scope>NUCLEOTIDE SEQUENCE [LARGE SCALE GENOMIC DNA]</scope>
    <source>
        <strain evidence="1 2">Sp245</strain>
    </source>
</reference>
<name>A0A9P1JTE9_9PROT</name>
<dbReference type="KEGG" id="abs:AZOBR_200063"/>
<accession>A0A9P1JTE9</accession>